<name>A0ABS4WVF4_9MICO</name>
<dbReference type="SUPFAM" id="SSF51445">
    <property type="entry name" value="(Trans)glycosidases"/>
    <property type="match status" value="1"/>
</dbReference>
<dbReference type="Gene3D" id="3.40.50.880">
    <property type="match status" value="1"/>
</dbReference>
<dbReference type="RefSeq" id="WP_209897866.1">
    <property type="nucleotide sequence ID" value="NZ_BAAAJW010000006.1"/>
</dbReference>
<dbReference type="InterPro" id="IPR028212">
    <property type="entry name" value="GHL6"/>
</dbReference>
<evidence type="ECO:0000313" key="2">
    <source>
        <dbReference type="Proteomes" id="UP001519290"/>
    </source>
</evidence>
<dbReference type="CDD" id="cd03143">
    <property type="entry name" value="A4_beta-galactosidase_middle_domain"/>
    <property type="match status" value="1"/>
</dbReference>
<gene>
    <name evidence="1" type="ORF">JOF43_000137</name>
</gene>
<dbReference type="SUPFAM" id="SSF52317">
    <property type="entry name" value="Class I glutamine amidotransferase-like"/>
    <property type="match status" value="1"/>
</dbReference>
<evidence type="ECO:0000313" key="1">
    <source>
        <dbReference type="EMBL" id="MBP2380180.1"/>
    </source>
</evidence>
<protein>
    <recommendedName>
        <fullName evidence="3">Beta-galactosidase trimerisation domain-containing protein</fullName>
    </recommendedName>
</protein>
<comment type="caution">
    <text evidence="1">The sequence shown here is derived from an EMBL/GenBank/DDBJ whole genome shotgun (WGS) entry which is preliminary data.</text>
</comment>
<evidence type="ECO:0008006" key="3">
    <source>
        <dbReference type="Google" id="ProtNLM"/>
    </source>
</evidence>
<dbReference type="EMBL" id="JAGIOD010000001">
    <property type="protein sequence ID" value="MBP2380180.1"/>
    <property type="molecule type" value="Genomic_DNA"/>
</dbReference>
<sequence>MTAASTAPSTQTAPATPAAGLRTASWYRGATRWTQVTFVEDDPRHVDLDQWIDIMRRSRSNALCVSAGGYIAYYPTKIPLHHRSVHLGDRDLFGEFVEAARGLDMHVMARVDPHAIHADAARAHPEWLARDEHGAAIEHPSFPGIYLTCPFSSYNREVITEIATEIVRDYDVDAIFANRWQGTGVSYSASARDGFRAATGHEIPASTLEQDAPAWHEYRAWRRRELSGLVGLWDDAVRNVRPHARFLPNLGSFAAHELDPDLVRRHYPMLLIDKQSRAGLEPMWGAGRNGKRSRATFRDRPVGLITSVGPENGHRWKDSVNAGPETAMWIVDGFAHGAFPWFTKFNGVLADDRWVEPVATAFATHAQVEDAYARTEPTAQVALIETVPSTSPDETRAAANRDGAYQALVDSRIPFEMVSASRLTPQELDRFRVVVLCDVADLDAESHRALREFAATGGSLVVTHRGAHGLEDLLGLESASTERGPLRNTMAALSERGPLLSGFGNATRIIAGVHTIAVRTRDEVGVPLRFFPDYPDLPMEEVYPRRAPADPAVTTWERPDGGRSVYIAFDLTELYWSALQDDHRRLLANAVDWALDEDPAVRVEGSGMIDVAVRIGPHELVVSLVNLTNPMTMRGQMREILPSPPQLVDLAAPPGGRDPQAQLLVAGNAAEIERTSDRSGPRWRIRVPSFDLLESVHLTWKEPDDG</sequence>
<accession>A0ABS4WVF4</accession>
<proteinExistence type="predicted"/>
<dbReference type="Proteomes" id="UP001519290">
    <property type="component" value="Unassembled WGS sequence"/>
</dbReference>
<dbReference type="Gene3D" id="3.20.20.80">
    <property type="entry name" value="Glycosidases"/>
    <property type="match status" value="1"/>
</dbReference>
<dbReference type="InterPro" id="IPR029062">
    <property type="entry name" value="Class_I_gatase-like"/>
</dbReference>
<dbReference type="Pfam" id="PF14871">
    <property type="entry name" value="GHL6"/>
    <property type="match status" value="1"/>
</dbReference>
<keyword evidence="2" id="KW-1185">Reference proteome</keyword>
<dbReference type="InterPro" id="IPR017853">
    <property type="entry name" value="GH"/>
</dbReference>
<organism evidence="1 2">
    <name type="scientific">Brachybacterium sacelli</name>
    <dbReference type="NCBI Taxonomy" id="173364"/>
    <lineage>
        <taxon>Bacteria</taxon>
        <taxon>Bacillati</taxon>
        <taxon>Actinomycetota</taxon>
        <taxon>Actinomycetes</taxon>
        <taxon>Micrococcales</taxon>
        <taxon>Dermabacteraceae</taxon>
        <taxon>Brachybacterium</taxon>
    </lineage>
</organism>
<reference evidence="1 2" key="1">
    <citation type="submission" date="2021-03" db="EMBL/GenBank/DDBJ databases">
        <title>Sequencing the genomes of 1000 actinobacteria strains.</title>
        <authorList>
            <person name="Klenk H.-P."/>
        </authorList>
    </citation>
    <scope>NUCLEOTIDE SEQUENCE [LARGE SCALE GENOMIC DNA]</scope>
    <source>
        <strain evidence="1 2">DSM 14566</strain>
    </source>
</reference>